<evidence type="ECO:0000256" key="1">
    <source>
        <dbReference type="SAM" id="Phobius"/>
    </source>
</evidence>
<proteinExistence type="predicted"/>
<dbReference type="Proteomes" id="UP000292704">
    <property type="component" value="Unassembled WGS sequence"/>
</dbReference>
<feature type="transmembrane region" description="Helical" evidence="1">
    <location>
        <begin position="49"/>
        <end position="67"/>
    </location>
</feature>
<keyword evidence="1" id="KW-0812">Transmembrane</keyword>
<accession>A0A482XV24</accession>
<reference evidence="2 3" key="1">
    <citation type="submission" date="2019-02" db="EMBL/GenBank/DDBJ databases">
        <title>Genome analysis provides insights into bioremediation potentialities and Haloocin production by Natrinema altunense strain 4.1R isolated from Chott Douz in Tunisian desert.</title>
        <authorList>
            <person name="Najjari A."/>
            <person name="Youssef N."/>
            <person name="Ben Dhia O."/>
            <person name="Ferjani R."/>
            <person name="El Hidri D."/>
            <person name="Ouzari H.I."/>
            <person name="Cherif A."/>
        </authorList>
    </citation>
    <scope>NUCLEOTIDE SEQUENCE [LARGE SCALE GENOMIC DNA]</scope>
    <source>
        <strain evidence="2 3">4.1R</strain>
    </source>
</reference>
<comment type="caution">
    <text evidence="2">The sequence shown here is derived from an EMBL/GenBank/DDBJ whole genome shotgun (WGS) entry which is preliminary data.</text>
</comment>
<name>A0A482XV24_9EURY</name>
<feature type="transmembrane region" description="Helical" evidence="1">
    <location>
        <begin position="6"/>
        <end position="29"/>
    </location>
</feature>
<evidence type="ECO:0000313" key="3">
    <source>
        <dbReference type="Proteomes" id="UP000292704"/>
    </source>
</evidence>
<feature type="transmembrane region" description="Helical" evidence="1">
    <location>
        <begin position="110"/>
        <end position="127"/>
    </location>
</feature>
<keyword evidence="1" id="KW-1133">Transmembrane helix</keyword>
<keyword evidence="1" id="KW-0472">Membrane</keyword>
<dbReference type="EMBL" id="SHMR01000007">
    <property type="protein sequence ID" value="RZH67199.1"/>
    <property type="molecule type" value="Genomic_DNA"/>
</dbReference>
<feature type="transmembrane region" description="Helical" evidence="1">
    <location>
        <begin position="79"/>
        <end position="98"/>
    </location>
</feature>
<dbReference type="RefSeq" id="WP_130171427.1">
    <property type="nucleotide sequence ID" value="NZ_SHMR01000007.1"/>
</dbReference>
<organism evidence="2 3">
    <name type="scientific">Natrinema altunense</name>
    <dbReference type="NCBI Taxonomy" id="222984"/>
    <lineage>
        <taxon>Archaea</taxon>
        <taxon>Methanobacteriati</taxon>
        <taxon>Methanobacteriota</taxon>
        <taxon>Stenosarchaea group</taxon>
        <taxon>Halobacteria</taxon>
        <taxon>Halobacteriales</taxon>
        <taxon>Natrialbaceae</taxon>
        <taxon>Natrinema</taxon>
    </lineage>
</organism>
<evidence type="ECO:0000313" key="2">
    <source>
        <dbReference type="EMBL" id="RZH67199.1"/>
    </source>
</evidence>
<gene>
    <name evidence="2" type="ORF">ELS17_15760</name>
</gene>
<protein>
    <submittedName>
        <fullName evidence="2">Uncharacterized protein</fullName>
    </submittedName>
</protein>
<dbReference type="AlphaFoldDB" id="A0A482XV24"/>
<dbReference type="OrthoDB" id="350452at2157"/>
<sequence length="128" mass="14087">MPFGFLYYVTNQLDTIFTGLTMAVIGITIYEARDGFFLARGKFRGKYEALVIFLGVLVGSSFLTPVINDVWAAVLPDIHPGQLIGSILILGMVGVNKAAEWNYIDPKSAIVYFIGLVLVLNPDILFII</sequence>